<organism evidence="1 2">
    <name type="scientific">Rathayibacter rubneri</name>
    <dbReference type="NCBI Taxonomy" id="2950106"/>
    <lineage>
        <taxon>Bacteria</taxon>
        <taxon>Bacillati</taxon>
        <taxon>Actinomycetota</taxon>
        <taxon>Actinomycetes</taxon>
        <taxon>Micrococcales</taxon>
        <taxon>Microbacteriaceae</taxon>
        <taxon>Rathayibacter</taxon>
    </lineage>
</organism>
<comment type="caution">
    <text evidence="1">The sequence shown here is derived from an EMBL/GenBank/DDBJ whole genome shotgun (WGS) entry which is preliminary data.</text>
</comment>
<dbReference type="Pfam" id="PF13830">
    <property type="entry name" value="DUF4192"/>
    <property type="match status" value="1"/>
</dbReference>
<dbReference type="EMBL" id="JAMRYM010000002">
    <property type="protein sequence ID" value="MCM6761106.1"/>
    <property type="molecule type" value="Genomic_DNA"/>
</dbReference>
<reference evidence="1" key="1">
    <citation type="submission" date="2022-06" db="EMBL/GenBank/DDBJ databases">
        <title>Whole genome shotgun sequencing (WGS) of Rathayibacter sp. ZW T2_19, isolated from stored onions (Allium cepa).</title>
        <authorList>
            <person name="Stoll D.A."/>
            <person name="Huch M."/>
        </authorList>
    </citation>
    <scope>NUCLEOTIDE SEQUENCE</scope>
    <source>
        <strain evidence="1">ZW T2_19</strain>
    </source>
</reference>
<accession>A0A9X2DVS6</accession>
<dbReference type="AlphaFoldDB" id="A0A9X2DVS6"/>
<gene>
    <name evidence="1" type="ORF">NB037_01625</name>
</gene>
<evidence type="ECO:0000313" key="1">
    <source>
        <dbReference type="EMBL" id="MCM6761106.1"/>
    </source>
</evidence>
<dbReference type="InterPro" id="IPR025447">
    <property type="entry name" value="DUF4192"/>
</dbReference>
<proteinExistence type="predicted"/>
<protein>
    <submittedName>
        <fullName evidence="1">DUF4192 domain-containing protein</fullName>
    </submittedName>
</protein>
<sequence>MTLHDTTASLLHRRTLAQVPRLVGFRPRESVVLLPVRDGSTTGALRFDLPHGDPVPSVGAFLGALGRFGRADSVVAVVYTSSARRGEGVAAALRGRARELSVDVVQVLDAENDPPGGSSEGAIAAAPEQARSVSEHVDALLDRHPRAELPARLRGSVDGLLRRTAEGGARLPRPALTAALIVSAQRPGWIGHALSLVSQPRGVPPRAALLSAIALVSAVAELTPRTERAAVLVLLAVLHWSTGDAEEAARVAGEARRTDPHEESARRLLAALGRGERAPWLVGQERAA</sequence>
<name>A0A9X2DVS6_9MICO</name>
<evidence type="ECO:0000313" key="2">
    <source>
        <dbReference type="Proteomes" id="UP001155240"/>
    </source>
</evidence>
<keyword evidence="2" id="KW-1185">Reference proteome</keyword>
<dbReference type="Proteomes" id="UP001155240">
    <property type="component" value="Unassembled WGS sequence"/>
</dbReference>
<dbReference type="RefSeq" id="WP_251943008.1">
    <property type="nucleotide sequence ID" value="NZ_JAMRYM010000002.1"/>
</dbReference>